<evidence type="ECO:0000313" key="2">
    <source>
        <dbReference type="EMBL" id="MFH5774445.1"/>
    </source>
</evidence>
<feature type="transmembrane region" description="Helical" evidence="1">
    <location>
        <begin position="220"/>
        <end position="238"/>
    </location>
</feature>
<dbReference type="Proteomes" id="UP001609376">
    <property type="component" value="Unassembled WGS sequence"/>
</dbReference>
<keyword evidence="1" id="KW-1133">Transmembrane helix</keyword>
<dbReference type="EMBL" id="JBIMPR010000006">
    <property type="protein sequence ID" value="MFH5774445.1"/>
    <property type="molecule type" value="Genomic_DNA"/>
</dbReference>
<accession>A0ABW7LJD6</accession>
<feature type="transmembrane region" description="Helical" evidence="1">
    <location>
        <begin position="93"/>
        <end position="112"/>
    </location>
</feature>
<dbReference type="InterPro" id="IPR010266">
    <property type="entry name" value="NnrS"/>
</dbReference>
<feature type="transmembrane region" description="Helical" evidence="1">
    <location>
        <begin position="335"/>
        <end position="358"/>
    </location>
</feature>
<evidence type="ECO:0000313" key="3">
    <source>
        <dbReference type="Proteomes" id="UP001609376"/>
    </source>
</evidence>
<evidence type="ECO:0000256" key="1">
    <source>
        <dbReference type="SAM" id="Phobius"/>
    </source>
</evidence>
<comment type="caution">
    <text evidence="2">The sequence shown here is derived from an EMBL/GenBank/DDBJ whole genome shotgun (WGS) entry which is preliminary data.</text>
</comment>
<feature type="transmembrane region" description="Helical" evidence="1">
    <location>
        <begin position="275"/>
        <end position="298"/>
    </location>
</feature>
<sequence>MPDAKRPRIPRGMNPEGPALWSYGFRPFFLGGAIWAVLTMALWIAALVHGLPLGGDFGAALWHAHEMVFGFASAVLAGFLLTAIPNWTGTLPVSGRALIGLFSLWVLGRIAMTGAEWIGVWPAALIDALFLPVLLATAAREIVAGRKWNNLKVLIGVAAIMIGNLGFHATVLLGGDTAIWLRAAIAGYVALVMIIGGRIIPSFTRNWLSRQNAQTLPVPFNRFDIGVIGFSTLALIFWTIAPEALLTALMAVVAGGLNGARLVRWRGLATRAEGILLVLHLSYAFVPLGFLTIAASGAGLVQPVSALHVLTVGVIGATMLAVMTRATRGHTGRTLTASPLTLIAYLCLFAAALARPLADLSGGLWLMEAAGGLWILAFGLFVLEYGPMLMTRRPQPKTT</sequence>
<reference evidence="2 3" key="1">
    <citation type="submission" date="2024-10" db="EMBL/GenBank/DDBJ databases">
        <title>Paracoccus drimophilus sp. nov., a novel bacterium from corn roots in Hunan.</title>
        <authorList>
            <person name="Li X."/>
        </authorList>
    </citation>
    <scope>NUCLEOTIDE SEQUENCE [LARGE SCALE GENOMIC DNA]</scope>
    <source>
        <strain evidence="2 3">NGMCC 1.201697</strain>
    </source>
</reference>
<name>A0ABW7LJD6_9RHOB</name>
<feature type="transmembrane region" description="Helical" evidence="1">
    <location>
        <begin position="304"/>
        <end position="323"/>
    </location>
</feature>
<feature type="transmembrane region" description="Helical" evidence="1">
    <location>
        <begin position="364"/>
        <end position="383"/>
    </location>
</feature>
<keyword evidence="1" id="KW-0812">Transmembrane</keyword>
<feature type="transmembrane region" description="Helical" evidence="1">
    <location>
        <begin position="28"/>
        <end position="48"/>
    </location>
</feature>
<proteinExistence type="predicted"/>
<feature type="transmembrane region" description="Helical" evidence="1">
    <location>
        <begin position="151"/>
        <end position="173"/>
    </location>
</feature>
<feature type="transmembrane region" description="Helical" evidence="1">
    <location>
        <begin position="60"/>
        <end position="81"/>
    </location>
</feature>
<keyword evidence="3" id="KW-1185">Reference proteome</keyword>
<keyword evidence="1" id="KW-0472">Membrane</keyword>
<feature type="transmembrane region" description="Helical" evidence="1">
    <location>
        <begin position="179"/>
        <end position="200"/>
    </location>
</feature>
<protein>
    <submittedName>
        <fullName evidence="2">NnrS family protein</fullName>
    </submittedName>
</protein>
<gene>
    <name evidence="2" type="ORF">ACHFJ0_09335</name>
</gene>
<feature type="transmembrane region" description="Helical" evidence="1">
    <location>
        <begin position="118"/>
        <end position="139"/>
    </location>
</feature>
<feature type="transmembrane region" description="Helical" evidence="1">
    <location>
        <begin position="244"/>
        <end position="263"/>
    </location>
</feature>
<dbReference type="RefSeq" id="WP_395133473.1">
    <property type="nucleotide sequence ID" value="NZ_JBIMPR010000006.1"/>
</dbReference>
<dbReference type="Pfam" id="PF05940">
    <property type="entry name" value="NnrS"/>
    <property type="match status" value="1"/>
</dbReference>
<organism evidence="2 3">
    <name type="scientific">Paracoccus broussonetiae subsp. drimophilus</name>
    <dbReference type="NCBI Taxonomy" id="3373869"/>
    <lineage>
        <taxon>Bacteria</taxon>
        <taxon>Pseudomonadati</taxon>
        <taxon>Pseudomonadota</taxon>
        <taxon>Alphaproteobacteria</taxon>
        <taxon>Rhodobacterales</taxon>
        <taxon>Paracoccaceae</taxon>
        <taxon>Paracoccus</taxon>
        <taxon>Paracoccus broussonetiae</taxon>
    </lineage>
</organism>